<evidence type="ECO:0000256" key="6">
    <source>
        <dbReference type="SAM" id="SignalP"/>
    </source>
</evidence>
<evidence type="ECO:0000256" key="3">
    <source>
        <dbReference type="ARBA" id="ARBA00022729"/>
    </source>
</evidence>
<feature type="binding site" evidence="5">
    <location>
        <position position="97"/>
    </location>
    <ligand>
        <name>spermidine</name>
        <dbReference type="ChEBI" id="CHEBI:57834"/>
    </ligand>
</feature>
<comment type="caution">
    <text evidence="7">The sequence shown here is derived from an EMBL/GenBank/DDBJ whole genome shotgun (WGS) entry which is preliminary data.</text>
</comment>
<dbReference type="SUPFAM" id="SSF53850">
    <property type="entry name" value="Periplasmic binding protein-like II"/>
    <property type="match status" value="1"/>
</dbReference>
<dbReference type="GO" id="GO:0019808">
    <property type="term" value="F:polyamine binding"/>
    <property type="evidence" value="ECO:0007669"/>
    <property type="project" value="InterPro"/>
</dbReference>
<keyword evidence="4" id="KW-0574">Periplasm</keyword>
<name>A0A087CHN0_9BIFI</name>
<keyword evidence="3 6" id="KW-0732">Signal</keyword>
<dbReference type="InterPro" id="IPR001188">
    <property type="entry name" value="Sperm_putr-bd"/>
</dbReference>
<feature type="binding site" evidence="5">
    <location>
        <position position="341"/>
    </location>
    <ligand>
        <name>spermidine</name>
        <dbReference type="ChEBI" id="CHEBI:57834"/>
    </ligand>
</feature>
<dbReference type="Proteomes" id="UP000029050">
    <property type="component" value="Unassembled WGS sequence"/>
</dbReference>
<dbReference type="GO" id="GO:0042597">
    <property type="term" value="C:periplasmic space"/>
    <property type="evidence" value="ECO:0007669"/>
    <property type="project" value="UniProtKB-SubCell"/>
</dbReference>
<dbReference type="EMBL" id="JGZI01000008">
    <property type="protein sequence ID" value="KFI82780.1"/>
    <property type="molecule type" value="Genomic_DNA"/>
</dbReference>
<dbReference type="PIRSF" id="PIRSF019574">
    <property type="entry name" value="Periplasmic_polyamine_BP"/>
    <property type="match status" value="1"/>
</dbReference>
<organism evidence="7 8">
    <name type="scientific">Bifidobacterium psychraerophilum</name>
    <dbReference type="NCBI Taxonomy" id="218140"/>
    <lineage>
        <taxon>Bacteria</taxon>
        <taxon>Bacillati</taxon>
        <taxon>Actinomycetota</taxon>
        <taxon>Actinomycetes</taxon>
        <taxon>Bifidobacteriales</taxon>
        <taxon>Bifidobacteriaceae</taxon>
        <taxon>Bifidobacterium</taxon>
    </lineage>
</organism>
<evidence type="ECO:0000313" key="8">
    <source>
        <dbReference type="Proteomes" id="UP000029050"/>
    </source>
</evidence>
<proteinExistence type="predicted"/>
<evidence type="ECO:0000256" key="1">
    <source>
        <dbReference type="ARBA" id="ARBA00004418"/>
    </source>
</evidence>
<sequence length="360" mass="39079">MAAVIALALPLAACSGGVGAVDEASTSSASGKYVEASSGEVHLYTWSDYFPDSLAKKFKEDTGISLSIDYFDSNETLQGKLQATGGAGYDVVVPSDYMVQMLADEHLLLNFDATSLPNFKNIETSFRKPYYDKKNAYSVPYMYGTTGFAYDSSKIDAADAPTSWKDFFNPPSSAGPIQLLADQTDVINAALRSIGAEPCTSDPSELQAVQDLLTSFKSKVGVISSDNIVDRLSAGEEAMGMIWNGDAHRVKENLSSMVYVYPEEGLTRFEDNLVIPSGAKNVDQAKTFINWMLEPEHMAEASNYTGFNSGITGVDELLSDSMKNDPAIVPPSDYDKAEVVQTCSNDVVNKYTKIWESFKS</sequence>
<accession>A0A087CHN0</accession>
<feature type="signal peptide" evidence="6">
    <location>
        <begin position="1"/>
        <end position="20"/>
    </location>
</feature>
<keyword evidence="2" id="KW-0813">Transport</keyword>
<gene>
    <name evidence="7" type="ORF">BPSY_0572</name>
</gene>
<dbReference type="PANTHER" id="PTHR30222">
    <property type="entry name" value="SPERMIDINE/PUTRESCINE-BINDING PERIPLASMIC PROTEIN"/>
    <property type="match status" value="1"/>
</dbReference>
<evidence type="ECO:0000256" key="4">
    <source>
        <dbReference type="ARBA" id="ARBA00022764"/>
    </source>
</evidence>
<dbReference type="AlphaFoldDB" id="A0A087CHN0"/>
<dbReference type="PANTHER" id="PTHR30222:SF12">
    <property type="entry name" value="NORSPERMIDINE SENSOR"/>
    <property type="match status" value="1"/>
</dbReference>
<comment type="subcellular location">
    <subcellularLocation>
        <location evidence="1">Periplasm</location>
    </subcellularLocation>
</comment>
<dbReference type="GO" id="GO:0015846">
    <property type="term" value="P:polyamine transport"/>
    <property type="evidence" value="ECO:0007669"/>
    <property type="project" value="InterPro"/>
</dbReference>
<evidence type="ECO:0000256" key="2">
    <source>
        <dbReference type="ARBA" id="ARBA00022448"/>
    </source>
</evidence>
<dbReference type="InterPro" id="IPR006059">
    <property type="entry name" value="SBP"/>
</dbReference>
<dbReference type="PRINTS" id="PR00909">
    <property type="entry name" value="SPERMDNBNDNG"/>
</dbReference>
<reference evidence="7 8" key="1">
    <citation type="submission" date="2014-03" db="EMBL/GenBank/DDBJ databases">
        <title>Genomics of Bifidobacteria.</title>
        <authorList>
            <person name="Ventura M."/>
            <person name="Milani C."/>
            <person name="Lugli G.A."/>
        </authorList>
    </citation>
    <scope>NUCLEOTIDE SEQUENCE [LARGE SCALE GENOMIC DNA]</scope>
    <source>
        <strain evidence="7 8">LMG 21775</strain>
    </source>
</reference>
<dbReference type="eggNOG" id="COG0687">
    <property type="taxonomic scope" value="Bacteria"/>
</dbReference>
<protein>
    <submittedName>
        <fullName evidence="7">Spermidine/putrescine, ABC transporter, solute-binding protein PotD</fullName>
    </submittedName>
</protein>
<dbReference type="Pfam" id="PF13416">
    <property type="entry name" value="SBP_bac_8"/>
    <property type="match status" value="1"/>
</dbReference>
<evidence type="ECO:0000256" key="5">
    <source>
        <dbReference type="PIRSR" id="PIRSR019574-1"/>
    </source>
</evidence>
<evidence type="ECO:0000313" key="7">
    <source>
        <dbReference type="EMBL" id="KFI82780.1"/>
    </source>
</evidence>
<keyword evidence="8" id="KW-1185">Reference proteome</keyword>
<feature type="chain" id="PRO_5001819445" evidence="6">
    <location>
        <begin position="21"/>
        <end position="360"/>
    </location>
</feature>
<dbReference type="STRING" id="218140.BPSY_0572"/>
<dbReference type="Gene3D" id="3.40.190.10">
    <property type="entry name" value="Periplasmic binding protein-like II"/>
    <property type="match status" value="2"/>
</dbReference>